<proteinExistence type="predicted"/>
<name>A0ACC3YUK7_COLTU</name>
<dbReference type="EMBL" id="VUJX02000006">
    <property type="protein sequence ID" value="KAL0935603.1"/>
    <property type="molecule type" value="Genomic_DNA"/>
</dbReference>
<organism evidence="1 2">
    <name type="scientific">Colletotrichum truncatum</name>
    <name type="common">Anthracnose fungus</name>
    <name type="synonym">Colletotrichum capsici</name>
    <dbReference type="NCBI Taxonomy" id="5467"/>
    <lineage>
        <taxon>Eukaryota</taxon>
        <taxon>Fungi</taxon>
        <taxon>Dikarya</taxon>
        <taxon>Ascomycota</taxon>
        <taxon>Pezizomycotina</taxon>
        <taxon>Sordariomycetes</taxon>
        <taxon>Hypocreomycetidae</taxon>
        <taxon>Glomerellales</taxon>
        <taxon>Glomerellaceae</taxon>
        <taxon>Colletotrichum</taxon>
        <taxon>Colletotrichum truncatum species complex</taxon>
    </lineage>
</organism>
<protein>
    <submittedName>
        <fullName evidence="1">Uncharacterized protein</fullName>
    </submittedName>
</protein>
<evidence type="ECO:0000313" key="2">
    <source>
        <dbReference type="Proteomes" id="UP000805649"/>
    </source>
</evidence>
<reference evidence="1 2" key="1">
    <citation type="journal article" date="2020" name="Phytopathology">
        <title>Genome Sequence Resources of Colletotrichum truncatum, C. plurivorum, C. musicola, and C. sojae: Four Species Pathogenic to Soybean (Glycine max).</title>
        <authorList>
            <person name="Rogerio F."/>
            <person name="Boufleur T.R."/>
            <person name="Ciampi-Guillardi M."/>
            <person name="Sukno S.A."/>
            <person name="Thon M.R."/>
            <person name="Massola Junior N.S."/>
            <person name="Baroncelli R."/>
        </authorList>
    </citation>
    <scope>NUCLEOTIDE SEQUENCE [LARGE SCALE GENOMIC DNA]</scope>
    <source>
        <strain evidence="1 2">CMES1059</strain>
    </source>
</reference>
<gene>
    <name evidence="1" type="ORF">CTRU02_210194</name>
</gene>
<sequence length="344" mass="38021">MAENRPQSIPADLPPTYEWRRHNGGVDISPHLLRLRWRAWDAIESIRVLEDATDANSPQQPYGLATHPIAAEPLTLQPVSSMIVSIPSLDMWEETWLAEHGTHADLDDEEGLASFGARLAVPNQSDDEWWMIEDLADEQGKAVDDDDFEIPACRRVYCCGLGRPPANGPRATIHGTGDGGVLTIGDWIKGVNALIERERENILACRGVMHGDCQSDVRPDEVLYVDPTVRFDGVDLVGDRDVILQSTSRPPTTWDDTFKRWAEQPAIRAAEAARKVQEAAKIAAGVPPCLCWRSKEQPCPRAIVAGAPCRPNPDTFPLHTPVGPPNTWWEVGWNGYARAPPEGQ</sequence>
<dbReference type="Proteomes" id="UP000805649">
    <property type="component" value="Unassembled WGS sequence"/>
</dbReference>
<keyword evidence="2" id="KW-1185">Reference proteome</keyword>
<comment type="caution">
    <text evidence="1">The sequence shown here is derived from an EMBL/GenBank/DDBJ whole genome shotgun (WGS) entry which is preliminary data.</text>
</comment>
<evidence type="ECO:0000313" key="1">
    <source>
        <dbReference type="EMBL" id="KAL0935603.1"/>
    </source>
</evidence>
<accession>A0ACC3YUK7</accession>